<evidence type="ECO:0000313" key="2">
    <source>
        <dbReference type="EMBL" id="MBP3951666.1"/>
    </source>
</evidence>
<accession>A0A940WZM2</accession>
<proteinExistence type="predicted"/>
<organism evidence="2 3">
    <name type="scientific">Halalkalibacter suaedae</name>
    <dbReference type="NCBI Taxonomy" id="2822140"/>
    <lineage>
        <taxon>Bacteria</taxon>
        <taxon>Bacillati</taxon>
        <taxon>Bacillota</taxon>
        <taxon>Bacilli</taxon>
        <taxon>Bacillales</taxon>
        <taxon>Bacillaceae</taxon>
        <taxon>Halalkalibacter</taxon>
    </lineage>
</organism>
<gene>
    <name evidence="2" type="ORF">J7W16_11015</name>
</gene>
<evidence type="ECO:0000256" key="1">
    <source>
        <dbReference type="SAM" id="Phobius"/>
    </source>
</evidence>
<reference evidence="2" key="1">
    <citation type="submission" date="2021-03" db="EMBL/GenBank/DDBJ databases">
        <title>Bacillus suaedae sp. nov., isolated from Suaeda aralocaspica.</title>
        <authorList>
            <person name="Lei R.F.R."/>
        </authorList>
    </citation>
    <scope>NUCLEOTIDE SEQUENCE</scope>
    <source>
        <strain evidence="2">YZJH907-2</strain>
    </source>
</reference>
<comment type="caution">
    <text evidence="2">The sequence shown here is derived from an EMBL/GenBank/DDBJ whole genome shotgun (WGS) entry which is preliminary data.</text>
</comment>
<name>A0A940WZM2_9BACI</name>
<dbReference type="Pfam" id="PF13789">
    <property type="entry name" value="DUF4181"/>
    <property type="match status" value="1"/>
</dbReference>
<keyword evidence="1" id="KW-0812">Transmembrane</keyword>
<feature type="transmembrane region" description="Helical" evidence="1">
    <location>
        <begin position="6"/>
        <end position="22"/>
    </location>
</feature>
<dbReference type="RefSeq" id="WP_210597364.1">
    <property type="nucleotide sequence ID" value="NZ_JAGKSQ010000004.1"/>
</dbReference>
<feature type="transmembrane region" description="Helical" evidence="1">
    <location>
        <begin position="46"/>
        <end position="64"/>
    </location>
</feature>
<keyword evidence="3" id="KW-1185">Reference proteome</keyword>
<dbReference type="EMBL" id="JAGKSQ010000004">
    <property type="protein sequence ID" value="MBP3951666.1"/>
    <property type="molecule type" value="Genomic_DNA"/>
</dbReference>
<dbReference type="Proteomes" id="UP000678228">
    <property type="component" value="Unassembled WGS sequence"/>
</dbReference>
<feature type="transmembrane region" description="Helical" evidence="1">
    <location>
        <begin position="70"/>
        <end position="86"/>
    </location>
</feature>
<keyword evidence="1" id="KW-1133">Transmembrane helix</keyword>
<dbReference type="AlphaFoldDB" id="A0A940WZM2"/>
<keyword evidence="1" id="KW-0472">Membrane</keyword>
<sequence length="124" mass="14051">MLAYMILYLSVCAVQFLLKKFVRKKYNIEPDPEGYRTYVNNEHKKGLYILGSLTIVFLVLAYIIQHPVLLGAFVISAIALGGFGAFMEFRYERERKGFIISIIETVSISILVIGGVLLIMNDLL</sequence>
<protein>
    <submittedName>
        <fullName evidence="2">DUF4181 domain-containing protein</fullName>
    </submittedName>
</protein>
<feature type="transmembrane region" description="Helical" evidence="1">
    <location>
        <begin position="98"/>
        <end position="120"/>
    </location>
</feature>
<dbReference type="InterPro" id="IPR025441">
    <property type="entry name" value="DUF4181"/>
</dbReference>
<evidence type="ECO:0000313" key="3">
    <source>
        <dbReference type="Proteomes" id="UP000678228"/>
    </source>
</evidence>